<dbReference type="EMBL" id="JAAQVJ010000008">
    <property type="protein sequence ID" value="KAF3900848.1"/>
    <property type="molecule type" value="Genomic_DNA"/>
</dbReference>
<reference evidence="2" key="1">
    <citation type="submission" date="2020-03" db="EMBL/GenBank/DDBJ databases">
        <title>Whole Genome Sequence of Trichophyton interdigitale from India.</title>
        <authorList>
            <person name="Kumar P."/>
        </authorList>
    </citation>
    <scope>NUCLEOTIDE SEQUENCE</scope>
    <source>
        <strain evidence="2">UCMS-IGIB-CI14</strain>
    </source>
</reference>
<organism evidence="2 3">
    <name type="scientific">Trichophyton interdigitale</name>
    <dbReference type="NCBI Taxonomy" id="101480"/>
    <lineage>
        <taxon>Eukaryota</taxon>
        <taxon>Fungi</taxon>
        <taxon>Dikarya</taxon>
        <taxon>Ascomycota</taxon>
        <taxon>Pezizomycotina</taxon>
        <taxon>Eurotiomycetes</taxon>
        <taxon>Eurotiomycetidae</taxon>
        <taxon>Onygenales</taxon>
        <taxon>Arthrodermataceae</taxon>
        <taxon>Trichophyton</taxon>
    </lineage>
</organism>
<proteinExistence type="predicted"/>
<feature type="compositionally biased region" description="Basic and acidic residues" evidence="1">
    <location>
        <begin position="156"/>
        <end position="169"/>
    </location>
</feature>
<sequence length="337" mass="35338">MDEKTGDKHEKQQKQQKQPGGADRPASGSTTSMADRIQSSAAGLLKSAITPSASTPAGSYAFARDVSSSLAGVASSEKAGGAASSSSSAAGPGAAGEGGIYHGSSSMQPDSAFRSQPSREMQSSLVDQEKEFQKGSLSVDGDTSGGYGYTSTSKGKGREVHIGDERFDSAWKPASTTAVPSAITEQERRDGQAVADLLSSATFDPSSMPDIDPDELQPEPDLSFLTTNQNGRQQHDVSSTSLIPDIDFVLASLRGIPPQSQVEHLRDLPGVAEWLDLDGQYQDAVWGSLKPAVEEARQEVQEKLERGEEGAVVGDGPAVARLRMVLAHLKGGKHIIA</sequence>
<feature type="compositionally biased region" description="Low complexity" evidence="1">
    <location>
        <begin position="71"/>
        <end position="92"/>
    </location>
</feature>
<dbReference type="Proteomes" id="UP000749309">
    <property type="component" value="Unassembled WGS sequence"/>
</dbReference>
<feature type="compositionally biased region" description="Polar residues" evidence="1">
    <location>
        <begin position="103"/>
        <end position="126"/>
    </location>
</feature>
<evidence type="ECO:0000313" key="3">
    <source>
        <dbReference type="Proteomes" id="UP000749309"/>
    </source>
</evidence>
<accession>A0A9P4YPR1</accession>
<comment type="caution">
    <text evidence="2">The sequence shown here is derived from an EMBL/GenBank/DDBJ whole genome shotgun (WGS) entry which is preliminary data.</text>
</comment>
<feature type="region of interest" description="Disordered" evidence="1">
    <location>
        <begin position="1"/>
        <end position="39"/>
    </location>
</feature>
<dbReference type="AlphaFoldDB" id="A0A9P4YPR1"/>
<evidence type="ECO:0000256" key="1">
    <source>
        <dbReference type="SAM" id="MobiDB-lite"/>
    </source>
</evidence>
<protein>
    <submittedName>
        <fullName evidence="2">Uncharacterized protein</fullName>
    </submittedName>
</protein>
<feature type="compositionally biased region" description="Polar residues" evidence="1">
    <location>
        <begin position="27"/>
        <end position="39"/>
    </location>
</feature>
<gene>
    <name evidence="2" type="ORF">GY632_0502</name>
</gene>
<feature type="compositionally biased region" description="Polar residues" evidence="1">
    <location>
        <begin position="224"/>
        <end position="238"/>
    </location>
</feature>
<feature type="compositionally biased region" description="Basic and acidic residues" evidence="1">
    <location>
        <begin position="1"/>
        <end position="13"/>
    </location>
</feature>
<evidence type="ECO:0000313" key="2">
    <source>
        <dbReference type="EMBL" id="KAF3900848.1"/>
    </source>
</evidence>
<name>A0A9P4YPR1_9EURO</name>
<feature type="region of interest" description="Disordered" evidence="1">
    <location>
        <begin position="70"/>
        <end position="238"/>
    </location>
</feature>